<evidence type="ECO:0000256" key="3">
    <source>
        <dbReference type="ARBA" id="ARBA00022723"/>
    </source>
</evidence>
<dbReference type="EC" id="3.4.24.70" evidence="8"/>
<dbReference type="SUPFAM" id="SSF55486">
    <property type="entry name" value="Metalloproteases ('zincins'), catalytic domain"/>
    <property type="match status" value="1"/>
</dbReference>
<dbReference type="GO" id="GO:0004222">
    <property type="term" value="F:metalloendopeptidase activity"/>
    <property type="evidence" value="ECO:0007669"/>
    <property type="project" value="UniProtKB-EC"/>
</dbReference>
<accession>A0A2N3IVI8</accession>
<organism evidence="12 13">
    <name type="scientific">Aeromonas sobria</name>
    <dbReference type="NCBI Taxonomy" id="646"/>
    <lineage>
        <taxon>Bacteria</taxon>
        <taxon>Pseudomonadati</taxon>
        <taxon>Pseudomonadota</taxon>
        <taxon>Gammaproteobacteria</taxon>
        <taxon>Aeromonadales</taxon>
        <taxon>Aeromonadaceae</taxon>
        <taxon>Aeromonas</taxon>
    </lineage>
</organism>
<dbReference type="GO" id="GO:0006518">
    <property type="term" value="P:peptide metabolic process"/>
    <property type="evidence" value="ECO:0007669"/>
    <property type="project" value="TreeGrafter"/>
</dbReference>
<dbReference type="Pfam" id="PF01432">
    <property type="entry name" value="Peptidase_M3"/>
    <property type="match status" value="1"/>
</dbReference>
<keyword evidence="5 9" id="KW-0862">Zinc</keyword>
<dbReference type="EMBL" id="LJZX01000043">
    <property type="protein sequence ID" value="PKQ76293.1"/>
    <property type="molecule type" value="Genomic_DNA"/>
</dbReference>
<dbReference type="PANTHER" id="PTHR11804">
    <property type="entry name" value="PROTEASE M3 THIMET OLIGOPEPTIDASE-RELATED"/>
    <property type="match status" value="1"/>
</dbReference>
<name>A0A2N3IVI8_AERSO</name>
<evidence type="ECO:0000256" key="5">
    <source>
        <dbReference type="ARBA" id="ARBA00022833"/>
    </source>
</evidence>
<dbReference type="Pfam" id="PF19310">
    <property type="entry name" value="TOP_N"/>
    <property type="match status" value="1"/>
</dbReference>
<dbReference type="InterPro" id="IPR045090">
    <property type="entry name" value="Pept_M3A_M3B"/>
</dbReference>
<feature type="domain" description="Oligopeptidase A N-terminal" evidence="11">
    <location>
        <begin position="30"/>
        <end position="148"/>
    </location>
</feature>
<reference evidence="12 13" key="1">
    <citation type="journal article" date="2017" name="Front. Microbiol.">
        <title>Strong Genomic and Phenotypic Heterogeneity in the Aeromonas sobria Species Complex.</title>
        <authorList>
            <person name="Gauthier J."/>
            <person name="Vincent A.T."/>
            <person name="Charette S.J."/>
            <person name="Derome N."/>
        </authorList>
    </citation>
    <scope>NUCLEOTIDE SEQUENCE [LARGE SCALE GENOMIC DNA]</scope>
    <source>
        <strain evidence="12 13">JF2635</strain>
    </source>
</reference>
<evidence type="ECO:0000259" key="10">
    <source>
        <dbReference type="Pfam" id="PF01432"/>
    </source>
</evidence>
<protein>
    <recommendedName>
        <fullName evidence="8">oligopeptidase A</fullName>
        <ecNumber evidence="8">3.4.24.70</ecNumber>
    </recommendedName>
</protein>
<dbReference type="InterPro" id="IPR045666">
    <property type="entry name" value="OpdA_N"/>
</dbReference>
<evidence type="ECO:0000256" key="8">
    <source>
        <dbReference type="ARBA" id="ARBA00026100"/>
    </source>
</evidence>
<evidence type="ECO:0000256" key="1">
    <source>
        <dbReference type="ARBA" id="ARBA00006040"/>
    </source>
</evidence>
<comment type="catalytic activity">
    <reaction evidence="7">
        <text>Hydrolysis of oligopeptides, with broad specificity. Gly or Ala commonly occur as P1 or P1' residues, but more distant residues are also important, as is shown by the fact that Z-Gly-Pro-Gly-|-Gly-Pro-Ala is cleaved, but not Z-(Gly)(5).</text>
        <dbReference type="EC" id="3.4.24.70"/>
    </reaction>
</comment>
<dbReference type="AlphaFoldDB" id="A0A2N3IVI8"/>
<dbReference type="InterPro" id="IPR024080">
    <property type="entry name" value="Neurolysin/TOP_N"/>
</dbReference>
<dbReference type="GO" id="GO:0005829">
    <property type="term" value="C:cytosol"/>
    <property type="evidence" value="ECO:0007669"/>
    <property type="project" value="UniProtKB-ARBA"/>
</dbReference>
<dbReference type="PANTHER" id="PTHR11804:SF84">
    <property type="entry name" value="SACCHAROLYSIN"/>
    <property type="match status" value="1"/>
</dbReference>
<evidence type="ECO:0000256" key="9">
    <source>
        <dbReference type="RuleBase" id="RU003435"/>
    </source>
</evidence>
<sequence>MNNPLLTMDALPPFSQIQPEQVQAAVVQAIADCKQKISDVLAQNETHTWDSLIAPLEEVNDRLARIWSPVSHLNSVLNSEALRAAHDACLPLLSEFQTYVGQHEGLYQAYLGLSQSDDFPLLSGAQRKEILNTLRDFRLSGIGLPAEAQQRYGEIQARLSELASRFSNNVLDATQGWHKPVTEEAELAGLPDSVRAAARQMAELKGKEGWLFTLDIPSYLPVMMYSDNRELRAEMYQAFTTRASDQGPNGGKWDNSAIMSELLTLRRELAQLLGFANYAELSLATKMADKTEQVVSFLTDLAAKSLPQGKAELEEIRAFATEQHGQSELAAWDLAYYAEKLKQHKFSISDEQLRPYFPASKVVKGLFEVVKRVFGMKVRERLGIDTWHPDVRFYDIFDAEDELRGSFYLDLYAREHKQGGAWMDVCLGRRYRQDGSLQNPVAYLTCNFNGPVDGKPALFTHNEVVTLFHEFGHGIHHMLTRIDVAGVAGINGVAWDAVELPSQFLENWCWESEALAFISGHHETGEPLPADLLEKMLTARNFQAAMQMLRQLEFSLFDFRLHQTFDPANPDQIPSLLAEVRSQVAVMTPPAFNRFQHSFSHIFAGGYAAGYYSYKWAEVLSADAFSRFEEEGIFNPVTGQSFLKHILEKGGSKEPMELFRAFRGREPKVDALLRHSGIAA</sequence>
<dbReference type="NCBIfam" id="NF008159">
    <property type="entry name" value="PRK10911.1"/>
    <property type="match status" value="1"/>
</dbReference>
<evidence type="ECO:0000259" key="11">
    <source>
        <dbReference type="Pfam" id="PF19310"/>
    </source>
</evidence>
<evidence type="ECO:0000256" key="6">
    <source>
        <dbReference type="ARBA" id="ARBA00023049"/>
    </source>
</evidence>
<dbReference type="FunFam" id="3.40.390.10:FF:000009">
    <property type="entry name" value="Oligopeptidase A"/>
    <property type="match status" value="1"/>
</dbReference>
<dbReference type="Proteomes" id="UP000233526">
    <property type="component" value="Unassembled WGS sequence"/>
</dbReference>
<evidence type="ECO:0000256" key="4">
    <source>
        <dbReference type="ARBA" id="ARBA00022801"/>
    </source>
</evidence>
<dbReference type="InterPro" id="IPR001567">
    <property type="entry name" value="Pept_M3A_M3B_dom"/>
</dbReference>
<evidence type="ECO:0000313" key="13">
    <source>
        <dbReference type="Proteomes" id="UP000233526"/>
    </source>
</evidence>
<comment type="cofactor">
    <cofactor evidence="9">
        <name>Zn(2+)</name>
        <dbReference type="ChEBI" id="CHEBI:29105"/>
    </cofactor>
    <text evidence="9">Binds 1 zinc ion.</text>
</comment>
<keyword evidence="6 9" id="KW-0482">Metalloprotease</keyword>
<dbReference type="Gene3D" id="1.20.1050.40">
    <property type="entry name" value="Endopeptidase. Chain P, domain 1"/>
    <property type="match status" value="1"/>
</dbReference>
<comment type="similarity">
    <text evidence="1 9">Belongs to the peptidase M3 family.</text>
</comment>
<feature type="domain" description="Peptidase M3A/M3B catalytic" evidence="10">
    <location>
        <begin position="222"/>
        <end position="677"/>
    </location>
</feature>
<dbReference type="Gene3D" id="3.40.390.10">
    <property type="entry name" value="Collagenase (Catalytic Domain)"/>
    <property type="match status" value="1"/>
</dbReference>
<dbReference type="GO" id="GO:0006508">
    <property type="term" value="P:proteolysis"/>
    <property type="evidence" value="ECO:0007669"/>
    <property type="project" value="UniProtKB-KW"/>
</dbReference>
<dbReference type="InterPro" id="IPR024079">
    <property type="entry name" value="MetalloPept_cat_dom_sf"/>
</dbReference>
<evidence type="ECO:0000256" key="2">
    <source>
        <dbReference type="ARBA" id="ARBA00022670"/>
    </source>
</evidence>
<dbReference type="GO" id="GO:0046872">
    <property type="term" value="F:metal ion binding"/>
    <property type="evidence" value="ECO:0007669"/>
    <property type="project" value="UniProtKB-UniRule"/>
</dbReference>
<dbReference type="RefSeq" id="WP_101319012.1">
    <property type="nucleotide sequence ID" value="NZ_CAWNSS010000043.1"/>
</dbReference>
<keyword evidence="4 9" id="KW-0378">Hydrolase</keyword>
<keyword evidence="2 9" id="KW-0645">Protease</keyword>
<dbReference type="CDD" id="cd06456">
    <property type="entry name" value="M3A_DCP"/>
    <property type="match status" value="1"/>
</dbReference>
<comment type="caution">
    <text evidence="12">The sequence shown here is derived from an EMBL/GenBank/DDBJ whole genome shotgun (WGS) entry which is preliminary data.</text>
</comment>
<keyword evidence="3 9" id="KW-0479">Metal-binding</keyword>
<proteinExistence type="inferred from homology"/>
<gene>
    <name evidence="12" type="ORF">AOX56_19025</name>
</gene>
<evidence type="ECO:0000256" key="7">
    <source>
        <dbReference type="ARBA" id="ARBA00024603"/>
    </source>
</evidence>
<dbReference type="Gene3D" id="1.10.1370.10">
    <property type="entry name" value="Neurolysin, domain 3"/>
    <property type="match status" value="1"/>
</dbReference>
<dbReference type="InterPro" id="IPR034005">
    <property type="entry name" value="M3A_DCP"/>
</dbReference>
<evidence type="ECO:0000313" key="12">
    <source>
        <dbReference type="EMBL" id="PKQ76293.1"/>
    </source>
</evidence>
<dbReference type="InterPro" id="IPR024077">
    <property type="entry name" value="Neurolysin/TOP_dom2"/>
</dbReference>